<feature type="compositionally biased region" description="Basic and acidic residues" evidence="1">
    <location>
        <begin position="311"/>
        <end position="325"/>
    </location>
</feature>
<dbReference type="EMBL" id="VOSM01000002">
    <property type="protein sequence ID" value="TXD38191.1"/>
    <property type="molecule type" value="Genomic_DNA"/>
</dbReference>
<dbReference type="RefSeq" id="WP_146980133.1">
    <property type="nucleotide sequence ID" value="NZ_VOSM01000002.1"/>
</dbReference>
<dbReference type="GO" id="GO:0005524">
    <property type="term" value="F:ATP binding"/>
    <property type="evidence" value="ECO:0007669"/>
    <property type="project" value="InterPro"/>
</dbReference>
<dbReference type="InterPro" id="IPR011009">
    <property type="entry name" value="Kinase-like_dom_sf"/>
</dbReference>
<keyword evidence="2" id="KW-1133">Transmembrane helix</keyword>
<dbReference type="SMART" id="SM00220">
    <property type="entry name" value="S_TKc"/>
    <property type="match status" value="1"/>
</dbReference>
<evidence type="ECO:0000256" key="2">
    <source>
        <dbReference type="SAM" id="Phobius"/>
    </source>
</evidence>
<dbReference type="InterPro" id="IPR000719">
    <property type="entry name" value="Prot_kinase_dom"/>
</dbReference>
<gene>
    <name evidence="4" type="ORF">FRC98_04645</name>
</gene>
<dbReference type="PROSITE" id="PS50011">
    <property type="entry name" value="PROTEIN_KINASE_DOM"/>
    <property type="match status" value="1"/>
</dbReference>
<evidence type="ECO:0000256" key="1">
    <source>
        <dbReference type="SAM" id="MobiDB-lite"/>
    </source>
</evidence>
<sequence>MENLQGGTLALEHRYHLDRRISTESLLSRYAATQEPFGLPVQVVIFEGLPEAGAADALIERIRNSAERASHHRIEGVLSVVDFGELERGVPFVIEQSAAGTSLSAVLERRGTLPPGEVVQLVERLAEILERAHKRELFHGGLTARWVRLPEGPEAFERANLSFFSIGLTLDELRALPHAALTTDLVDAFAPELFAREDEAELPASARASADQWALGALAYKALSGVHPYFDDPIDASEGLVRIATEPAPTLEELGVEAAISEVIDRALQRDPARRWPSLADFARELRLAVHGPEPDTTPATSPAPAPTPDRNTEVAPADRSDETHAPAYETPRQTGPITPRPSGYLLTLALALFILSNLGWFFFAMGRPADDASTEPEGPTAQVLTSGLQIHSEPPGARLYTLSPEGGEERLLGATPQALTDYVFEGQQGVDFVLRLEGYQDQNLRVEESLAGQDLRITLQPDDR</sequence>
<dbReference type="Gene3D" id="1.10.510.10">
    <property type="entry name" value="Transferase(Phosphotransferase) domain 1"/>
    <property type="match status" value="1"/>
</dbReference>
<keyword evidence="2" id="KW-0472">Membrane</keyword>
<proteinExistence type="predicted"/>
<dbReference type="AlphaFoldDB" id="A0A5C6X8I6"/>
<protein>
    <recommendedName>
        <fullName evidence="3">Protein kinase domain-containing protein</fullName>
    </recommendedName>
</protein>
<evidence type="ECO:0000259" key="3">
    <source>
        <dbReference type="PROSITE" id="PS50011"/>
    </source>
</evidence>
<evidence type="ECO:0000313" key="5">
    <source>
        <dbReference type="Proteomes" id="UP000321412"/>
    </source>
</evidence>
<dbReference type="SUPFAM" id="SSF56112">
    <property type="entry name" value="Protein kinase-like (PK-like)"/>
    <property type="match status" value="1"/>
</dbReference>
<comment type="caution">
    <text evidence="4">The sequence shown here is derived from an EMBL/GenBank/DDBJ whole genome shotgun (WGS) entry which is preliminary data.</text>
</comment>
<keyword evidence="5" id="KW-1185">Reference proteome</keyword>
<feature type="transmembrane region" description="Helical" evidence="2">
    <location>
        <begin position="344"/>
        <end position="364"/>
    </location>
</feature>
<feature type="region of interest" description="Disordered" evidence="1">
    <location>
        <begin position="292"/>
        <end position="340"/>
    </location>
</feature>
<evidence type="ECO:0000313" key="4">
    <source>
        <dbReference type="EMBL" id="TXD38191.1"/>
    </source>
</evidence>
<dbReference type="OrthoDB" id="5486395at2"/>
<keyword evidence="2" id="KW-0812">Transmembrane</keyword>
<accession>A0A5C6X8I6</accession>
<name>A0A5C6X8I6_9DELT</name>
<feature type="domain" description="Protein kinase" evidence="3">
    <location>
        <begin position="15"/>
        <end position="288"/>
    </location>
</feature>
<dbReference type="GO" id="GO:0004672">
    <property type="term" value="F:protein kinase activity"/>
    <property type="evidence" value="ECO:0007669"/>
    <property type="project" value="InterPro"/>
</dbReference>
<reference evidence="4 5" key="1">
    <citation type="submission" date="2019-08" db="EMBL/GenBank/DDBJ databases">
        <title>Bradymonadales sp. TMQ4.</title>
        <authorList>
            <person name="Liang Q."/>
        </authorList>
    </citation>
    <scope>NUCLEOTIDE SEQUENCE [LARGE SCALE GENOMIC DNA]</scope>
    <source>
        <strain evidence="4 5">TMQ4</strain>
    </source>
</reference>
<dbReference type="Proteomes" id="UP000321412">
    <property type="component" value="Unassembled WGS sequence"/>
</dbReference>
<organism evidence="4 5">
    <name type="scientific">Lujinxingia vulgaris</name>
    <dbReference type="NCBI Taxonomy" id="2600176"/>
    <lineage>
        <taxon>Bacteria</taxon>
        <taxon>Deltaproteobacteria</taxon>
        <taxon>Bradymonadales</taxon>
        <taxon>Lujinxingiaceae</taxon>
        <taxon>Lujinxingia</taxon>
    </lineage>
</organism>